<reference evidence="13" key="1">
    <citation type="journal article" date="2023" name="Mol. Phylogenet. Evol.">
        <title>Genome-scale phylogeny and comparative genomics of the fungal order Sordariales.</title>
        <authorList>
            <person name="Hensen N."/>
            <person name="Bonometti L."/>
            <person name="Westerberg I."/>
            <person name="Brannstrom I.O."/>
            <person name="Guillou S."/>
            <person name="Cros-Aarteil S."/>
            <person name="Calhoun S."/>
            <person name="Haridas S."/>
            <person name="Kuo A."/>
            <person name="Mondo S."/>
            <person name="Pangilinan J."/>
            <person name="Riley R."/>
            <person name="LaButti K."/>
            <person name="Andreopoulos B."/>
            <person name="Lipzen A."/>
            <person name="Chen C."/>
            <person name="Yan M."/>
            <person name="Daum C."/>
            <person name="Ng V."/>
            <person name="Clum A."/>
            <person name="Steindorff A."/>
            <person name="Ohm R.A."/>
            <person name="Martin F."/>
            <person name="Silar P."/>
            <person name="Natvig D.O."/>
            <person name="Lalanne C."/>
            <person name="Gautier V."/>
            <person name="Ament-Velasquez S.L."/>
            <person name="Kruys A."/>
            <person name="Hutchinson M.I."/>
            <person name="Powell A.J."/>
            <person name="Barry K."/>
            <person name="Miller A.N."/>
            <person name="Grigoriev I.V."/>
            <person name="Debuchy R."/>
            <person name="Gladieux P."/>
            <person name="Hiltunen Thoren M."/>
            <person name="Johannesson H."/>
        </authorList>
    </citation>
    <scope>NUCLEOTIDE SEQUENCE</scope>
    <source>
        <strain evidence="13">CBS 141.50</strain>
    </source>
</reference>
<proteinExistence type="predicted"/>
<keyword evidence="6 10" id="KW-1133">Transmembrane helix</keyword>
<feature type="region of interest" description="Disordered" evidence="9">
    <location>
        <begin position="363"/>
        <end position="419"/>
    </location>
</feature>
<protein>
    <recommendedName>
        <fullName evidence="15">RING-CH-type domain-containing protein</fullName>
    </recommendedName>
</protein>
<feature type="transmembrane region" description="Helical" evidence="10">
    <location>
        <begin position="113"/>
        <end position="133"/>
    </location>
</feature>
<feature type="domain" description="RING-type" evidence="11">
    <location>
        <begin position="30"/>
        <end position="87"/>
    </location>
</feature>
<evidence type="ECO:0000256" key="2">
    <source>
        <dbReference type="ARBA" id="ARBA00022692"/>
    </source>
</evidence>
<evidence type="ECO:0000256" key="4">
    <source>
        <dbReference type="ARBA" id="ARBA00022771"/>
    </source>
</evidence>
<evidence type="ECO:0000313" key="13">
    <source>
        <dbReference type="EMBL" id="KAK4146567.1"/>
    </source>
</evidence>
<dbReference type="PROSITE" id="PS50089">
    <property type="entry name" value="ZF_RING_2"/>
    <property type="match status" value="1"/>
</dbReference>
<name>A0AAN6V841_9PEZI</name>
<feature type="compositionally biased region" description="Low complexity" evidence="9">
    <location>
        <begin position="369"/>
        <end position="405"/>
    </location>
</feature>
<evidence type="ECO:0000256" key="10">
    <source>
        <dbReference type="SAM" id="Phobius"/>
    </source>
</evidence>
<feature type="region of interest" description="Disordered" evidence="9">
    <location>
        <begin position="257"/>
        <end position="281"/>
    </location>
</feature>
<sequence length="521" mass="56534">MAAPESSSGATPAAHTIIPAPIATNDQHACFICLQTDIDTPDATWVNPCPCSLEAHEECMLRWIAEVESGPRRANANKGGLQCPACKEPITVEDPFDPVLALRDILHKRYSRVSPYLLSLFVGGGGFAGAYWYGELAASTFAGHETVLIWLGFKGRPTQLPSTILKIAMLSSLGPGLVVLRFLPTGGSFLLLPFTAIYGATLVARDNLPSWPPSPQWAMALMPLVQFSYAYIFYDLFGPLEKRLNRALRGLPPVEEPAQAEAPAIAAPQPAAGARDDEDGEGVWGAFATVSRALLGIFTDGGDEDGADGDGRIIEGRFEINIGGGGDDDDDSDDELLLGEEALEAVGQEVGGDGVEILPEDAAQHDDQPQPGAEPIQQQQQPAAAAPAQPAQQNQQNQQPQNDARNNNRRRNEDRNNNNDGTSYFTAIINHVVTSLLLPTISYGMGELLRAALPRRWTAMPRLWSGRPVGLLHHRWGRSLVGGCLFIVLRDALRLYTKYRQVQVKSKRKIKNVEKRVPRSG</sequence>
<dbReference type="InterPro" id="IPR001841">
    <property type="entry name" value="Znf_RING"/>
</dbReference>
<dbReference type="Proteomes" id="UP001302676">
    <property type="component" value="Unassembled WGS sequence"/>
</dbReference>
<keyword evidence="4 8" id="KW-0863">Zinc-finger</keyword>
<evidence type="ECO:0000256" key="1">
    <source>
        <dbReference type="ARBA" id="ARBA00004141"/>
    </source>
</evidence>
<dbReference type="PANTHER" id="PTHR46283">
    <property type="entry name" value="E3 UBIQUITIN-PROTEIN LIGASE MARCH5"/>
    <property type="match status" value="1"/>
</dbReference>
<evidence type="ECO:0000313" key="14">
    <source>
        <dbReference type="Proteomes" id="UP001302676"/>
    </source>
</evidence>
<keyword evidence="3" id="KW-0479">Metal-binding</keyword>
<dbReference type="AlphaFoldDB" id="A0AAN6V841"/>
<dbReference type="GeneID" id="87819561"/>
<comment type="subcellular location">
    <subcellularLocation>
        <location evidence="1">Membrane</location>
        <topology evidence="1">Multi-pass membrane protein</topology>
    </subcellularLocation>
</comment>
<evidence type="ECO:0000256" key="9">
    <source>
        <dbReference type="SAM" id="MobiDB-lite"/>
    </source>
</evidence>
<dbReference type="GO" id="GO:0008270">
    <property type="term" value="F:zinc ion binding"/>
    <property type="evidence" value="ECO:0007669"/>
    <property type="project" value="UniProtKB-KW"/>
</dbReference>
<evidence type="ECO:0000259" key="11">
    <source>
        <dbReference type="PROSITE" id="PS50089"/>
    </source>
</evidence>
<keyword evidence="14" id="KW-1185">Reference proteome</keyword>
<dbReference type="InterPro" id="IPR013083">
    <property type="entry name" value="Znf_RING/FYVE/PHD"/>
</dbReference>
<dbReference type="GO" id="GO:0016020">
    <property type="term" value="C:membrane"/>
    <property type="evidence" value="ECO:0007669"/>
    <property type="project" value="UniProtKB-SubCell"/>
</dbReference>
<evidence type="ECO:0000256" key="8">
    <source>
        <dbReference type="PROSITE-ProRule" id="PRU00175"/>
    </source>
</evidence>
<evidence type="ECO:0000256" key="7">
    <source>
        <dbReference type="ARBA" id="ARBA00023136"/>
    </source>
</evidence>
<feature type="compositionally biased region" description="Low complexity" evidence="9">
    <location>
        <begin position="257"/>
        <end position="273"/>
    </location>
</feature>
<keyword evidence="7 10" id="KW-0472">Membrane</keyword>
<organism evidence="13 14">
    <name type="scientific">Dichotomopilus funicola</name>
    <dbReference type="NCBI Taxonomy" id="1934379"/>
    <lineage>
        <taxon>Eukaryota</taxon>
        <taxon>Fungi</taxon>
        <taxon>Dikarya</taxon>
        <taxon>Ascomycota</taxon>
        <taxon>Pezizomycotina</taxon>
        <taxon>Sordariomycetes</taxon>
        <taxon>Sordariomycetidae</taxon>
        <taxon>Sordariales</taxon>
        <taxon>Chaetomiaceae</taxon>
        <taxon>Dichotomopilus</taxon>
    </lineage>
</organism>
<dbReference type="SUPFAM" id="SSF57850">
    <property type="entry name" value="RING/U-box"/>
    <property type="match status" value="1"/>
</dbReference>
<feature type="transmembrane region" description="Helical" evidence="10">
    <location>
        <begin position="217"/>
        <end position="237"/>
    </location>
</feature>
<evidence type="ECO:0008006" key="15">
    <source>
        <dbReference type="Google" id="ProtNLM"/>
    </source>
</evidence>
<feature type="domain" description="RING-CH-type" evidence="12">
    <location>
        <begin position="22"/>
        <end position="93"/>
    </location>
</feature>
<dbReference type="Gene3D" id="3.30.40.10">
    <property type="entry name" value="Zinc/RING finger domain, C3HC4 (zinc finger)"/>
    <property type="match status" value="1"/>
</dbReference>
<keyword evidence="5" id="KW-0862">Zinc</keyword>
<dbReference type="SMART" id="SM00744">
    <property type="entry name" value="RINGv"/>
    <property type="match status" value="1"/>
</dbReference>
<feature type="transmembrane region" description="Helical" evidence="10">
    <location>
        <begin position="189"/>
        <end position="205"/>
    </location>
</feature>
<evidence type="ECO:0000259" key="12">
    <source>
        <dbReference type="PROSITE" id="PS51292"/>
    </source>
</evidence>
<evidence type="ECO:0000256" key="5">
    <source>
        <dbReference type="ARBA" id="ARBA00022833"/>
    </source>
</evidence>
<comment type="caution">
    <text evidence="13">The sequence shown here is derived from an EMBL/GenBank/DDBJ whole genome shotgun (WGS) entry which is preliminary data.</text>
</comment>
<dbReference type="InterPro" id="IPR011016">
    <property type="entry name" value="Znf_RING-CH"/>
</dbReference>
<accession>A0AAN6V841</accession>
<reference evidence="13" key="2">
    <citation type="submission" date="2023-05" db="EMBL/GenBank/DDBJ databases">
        <authorList>
            <consortium name="Lawrence Berkeley National Laboratory"/>
            <person name="Steindorff A."/>
            <person name="Hensen N."/>
            <person name="Bonometti L."/>
            <person name="Westerberg I."/>
            <person name="Brannstrom I.O."/>
            <person name="Guillou S."/>
            <person name="Cros-Aarteil S."/>
            <person name="Calhoun S."/>
            <person name="Haridas S."/>
            <person name="Kuo A."/>
            <person name="Mondo S."/>
            <person name="Pangilinan J."/>
            <person name="Riley R."/>
            <person name="Labutti K."/>
            <person name="Andreopoulos B."/>
            <person name="Lipzen A."/>
            <person name="Chen C."/>
            <person name="Yanf M."/>
            <person name="Daum C."/>
            <person name="Ng V."/>
            <person name="Clum A."/>
            <person name="Ohm R."/>
            <person name="Martin F."/>
            <person name="Silar P."/>
            <person name="Natvig D."/>
            <person name="Lalanne C."/>
            <person name="Gautier V."/>
            <person name="Ament-Velasquez S.L."/>
            <person name="Kruys A."/>
            <person name="Hutchinson M.I."/>
            <person name="Powell A.J."/>
            <person name="Barry K."/>
            <person name="Miller A.N."/>
            <person name="Grigoriev I.V."/>
            <person name="Debuchy R."/>
            <person name="Gladieux P."/>
            <person name="Thoren M.H."/>
            <person name="Johannesson H."/>
        </authorList>
    </citation>
    <scope>NUCLEOTIDE SEQUENCE</scope>
    <source>
        <strain evidence="13">CBS 141.50</strain>
    </source>
</reference>
<gene>
    <name evidence="13" type="ORF">C8A04DRAFT_34772</name>
</gene>
<keyword evidence="2 10" id="KW-0812">Transmembrane</keyword>
<dbReference type="EMBL" id="MU853560">
    <property type="protein sequence ID" value="KAK4146567.1"/>
    <property type="molecule type" value="Genomic_DNA"/>
</dbReference>
<dbReference type="PROSITE" id="PS51292">
    <property type="entry name" value="ZF_RING_CH"/>
    <property type="match status" value="1"/>
</dbReference>
<dbReference type="RefSeq" id="XP_062639938.1">
    <property type="nucleotide sequence ID" value="XM_062782948.1"/>
</dbReference>
<evidence type="ECO:0000256" key="3">
    <source>
        <dbReference type="ARBA" id="ARBA00022723"/>
    </source>
</evidence>
<evidence type="ECO:0000256" key="6">
    <source>
        <dbReference type="ARBA" id="ARBA00022989"/>
    </source>
</evidence>